<dbReference type="EMBL" id="JPOX01000032">
    <property type="protein sequence ID" value="KFX43878.1"/>
    <property type="molecule type" value="Genomic_DNA"/>
</dbReference>
<feature type="compositionally biased region" description="Polar residues" evidence="1">
    <location>
        <begin position="301"/>
        <end position="311"/>
    </location>
</feature>
<feature type="compositionally biased region" description="Acidic residues" evidence="1">
    <location>
        <begin position="124"/>
        <end position="158"/>
    </location>
</feature>
<comment type="caution">
    <text evidence="3">The sequence shown here is derived from an EMBL/GenBank/DDBJ whole genome shotgun (WGS) entry which is preliminary data.</text>
</comment>
<proteinExistence type="predicted"/>
<dbReference type="AlphaFoldDB" id="A0A093VB05"/>
<feature type="region of interest" description="Disordered" evidence="1">
    <location>
        <begin position="1"/>
        <end position="390"/>
    </location>
</feature>
<dbReference type="Pfam" id="PF17283">
    <property type="entry name" value="Zn_ribbon_SprT"/>
    <property type="match status" value="1"/>
</dbReference>
<gene>
    <name evidence="3" type="ORF">GQ26_0320890</name>
</gene>
<evidence type="ECO:0000313" key="3">
    <source>
        <dbReference type="EMBL" id="KFX43876.1"/>
    </source>
</evidence>
<feature type="domain" description="SprT-like" evidence="2">
    <location>
        <begin position="482"/>
        <end position="660"/>
    </location>
</feature>
<dbReference type="GO" id="GO:0006950">
    <property type="term" value="P:response to stress"/>
    <property type="evidence" value="ECO:0007669"/>
    <property type="project" value="UniProtKB-ARBA"/>
</dbReference>
<feature type="compositionally biased region" description="Basic and acidic residues" evidence="1">
    <location>
        <begin position="193"/>
        <end position="203"/>
    </location>
</feature>
<accession>A0A093VB05</accession>
<reference evidence="3" key="2">
    <citation type="journal article" date="2014" name="PLoS Genet.">
        <title>Signature gene expression reveals novel clues to the molecular mechanisms of dimorphic transition in Penicillium marneffei.</title>
        <authorList>
            <person name="Yang E."/>
            <person name="Wang G."/>
            <person name="Cai J."/>
            <person name="Woo P.C."/>
            <person name="Lau S.K."/>
            <person name="Yuen K.-Y."/>
            <person name="Chow W.-N."/>
            <person name="Lin X."/>
        </authorList>
    </citation>
    <scope>NUCLEOTIDE SEQUENCE</scope>
    <source>
        <strain evidence="3">PM1</strain>
    </source>
</reference>
<dbReference type="HOGENOM" id="CLU_012966_2_0_1"/>
<dbReference type="SMART" id="SM00731">
    <property type="entry name" value="SprT"/>
    <property type="match status" value="1"/>
</dbReference>
<feature type="compositionally biased region" description="Acidic residues" evidence="1">
    <location>
        <begin position="204"/>
        <end position="215"/>
    </location>
</feature>
<dbReference type="PANTHER" id="PTHR23099">
    <property type="entry name" value="TRANSCRIPTIONAL REGULATOR"/>
    <property type="match status" value="1"/>
</dbReference>
<feature type="compositionally biased region" description="Polar residues" evidence="1">
    <location>
        <begin position="93"/>
        <end position="103"/>
    </location>
</feature>
<feature type="compositionally biased region" description="Low complexity" evidence="1">
    <location>
        <begin position="17"/>
        <end position="29"/>
    </location>
</feature>
<dbReference type="eggNOG" id="KOG3854">
    <property type="taxonomic scope" value="Eukaryota"/>
</dbReference>
<organism evidence="3">
    <name type="scientific">Talaromyces marneffei PM1</name>
    <dbReference type="NCBI Taxonomy" id="1077442"/>
    <lineage>
        <taxon>Eukaryota</taxon>
        <taxon>Fungi</taxon>
        <taxon>Dikarya</taxon>
        <taxon>Ascomycota</taxon>
        <taxon>Pezizomycotina</taxon>
        <taxon>Eurotiomycetes</taxon>
        <taxon>Eurotiomycetidae</taxon>
        <taxon>Eurotiales</taxon>
        <taxon>Trichocomaceae</taxon>
        <taxon>Talaromyces</taxon>
        <taxon>Talaromyces sect. Talaromyces</taxon>
    </lineage>
</organism>
<feature type="compositionally biased region" description="Polar residues" evidence="1">
    <location>
        <begin position="340"/>
        <end position="362"/>
    </location>
</feature>
<reference key="1">
    <citation type="journal article" date="2014" name="PLoS Genet.">
        <title>Signature Gene Expression Reveals Novel Clues to the Molecular Mechanisms of Dimorphic Transition in Penicillium marneffei.</title>
        <authorList>
            <person name="Yang E."/>
            <person name="Wang G."/>
            <person name="Cai J."/>
            <person name="Woo P.C."/>
            <person name="Lau S.K."/>
            <person name="Yuen K.-Y."/>
            <person name="Chow W.-N."/>
            <person name="Lin X."/>
        </authorList>
    </citation>
    <scope>NUCLEOTIDE SEQUENCE [LARGE SCALE GENOMIC DNA]</scope>
    <source>
        <strain>PM1</strain>
    </source>
</reference>
<feature type="compositionally biased region" description="Acidic residues" evidence="1">
    <location>
        <begin position="60"/>
        <end position="72"/>
    </location>
</feature>
<dbReference type="InterPro" id="IPR035240">
    <property type="entry name" value="SprT_Zn_ribbon"/>
</dbReference>
<evidence type="ECO:0000256" key="1">
    <source>
        <dbReference type="SAM" id="MobiDB-lite"/>
    </source>
</evidence>
<feature type="compositionally biased region" description="Polar residues" evidence="1">
    <location>
        <begin position="1"/>
        <end position="10"/>
    </location>
</feature>
<feature type="compositionally biased region" description="Polar residues" evidence="1">
    <location>
        <begin position="269"/>
        <end position="292"/>
    </location>
</feature>
<feature type="compositionally biased region" description="Acidic residues" evidence="1">
    <location>
        <begin position="227"/>
        <end position="247"/>
    </location>
</feature>
<dbReference type="GO" id="GO:0005634">
    <property type="term" value="C:nucleus"/>
    <property type="evidence" value="ECO:0007669"/>
    <property type="project" value="TreeGrafter"/>
</dbReference>
<evidence type="ECO:0000259" key="2">
    <source>
        <dbReference type="SMART" id="SM00731"/>
    </source>
</evidence>
<dbReference type="PANTHER" id="PTHR23099:SF0">
    <property type="entry name" value="GERM CELL NUCLEAR ACIDIC PROTEIN"/>
    <property type="match status" value="1"/>
</dbReference>
<dbReference type="Pfam" id="PF10263">
    <property type="entry name" value="SprT-like"/>
    <property type="match status" value="1"/>
</dbReference>
<sequence>MARLNASNPTVLYGRQSPSTTKTTSTTSTFHRRTIQSPLKPKTKQKNKKSNGFSDFKIFEDEEQSNNDEGESADPFTESPRTNQKKPKAPLNLTHSNSITSGLSKRASQDSSGSSSRRSRSGSESEEEESSDKENLFFDDEAEEVSDNQEEDDEEEEETGLHEDTTLETDNRLGEAIHEERFESESQEPSFMRYREPKSKEESDNSESEVSEDSDGYNSLDNFIVSDNEDLSYYDDGLVEEGEEEEDVKPPTPKPTRKRLLRGRKPRASSISLQTQKLNITNETHSMATTKATPPHKSSHKQTPTRFSSPFTRLLPNEELNEESEPTKYTNAKRSPLRESINSITSSPGSTRKQQTNKMQTPPCSPTKALRLSPSKAGTKIPPSPHRPSSDAFWSQELTNAWNDQWSPPKQKTRSRALARLRALEEVDKADFSADTDNVPVVKDLNVGTPSRSPSKTAIKKAEIAERKAVAARRKEFDDRKTRLAQDFLLALDEAISGGKINELSESTGGVKIEWSKTLRSTAGRAKWKQEKIKQAGGDFRYIQHASIELAERIIDDENRLLNTLAHEYCHLANYMISKIRDQPHGTSFKEWGRKCVEAVKRHPTYKHYPIEVTTKHSYEIDYKYVWLCIDCGHKYGRHSKSIDPAKARCSLCQGGLQQVKPKPRNVSPKKKTPVSNGLHQKGTVFGENFDDMLESLGNAHLS</sequence>
<dbReference type="InterPro" id="IPR006640">
    <property type="entry name" value="SprT-like_domain"/>
</dbReference>
<feature type="compositionally biased region" description="Basic and acidic residues" evidence="1">
    <location>
        <begin position="159"/>
        <end position="184"/>
    </location>
</feature>
<feature type="compositionally biased region" description="Basic residues" evidence="1">
    <location>
        <begin position="255"/>
        <end position="267"/>
    </location>
</feature>
<dbReference type="EMBL" id="JPOX01000032">
    <property type="protein sequence ID" value="KFX43877.1"/>
    <property type="molecule type" value="Genomic_DNA"/>
</dbReference>
<dbReference type="EMBL" id="JPOX01000032">
    <property type="protein sequence ID" value="KFX43876.1"/>
    <property type="molecule type" value="Genomic_DNA"/>
</dbReference>
<name>A0A093VB05_TALMA</name>
<protein>
    <submittedName>
        <fullName evidence="3">HMG box-containing protein C19G7.04</fullName>
    </submittedName>
</protein>